<proteinExistence type="predicted"/>
<dbReference type="Proteomes" id="UP001197093">
    <property type="component" value="Unassembled WGS sequence"/>
</dbReference>
<reference evidence="1" key="1">
    <citation type="submission" date="2023-02" db="EMBL/GenBank/DDBJ databases">
        <authorList>
            <person name="Palmer J.M."/>
        </authorList>
    </citation>
    <scope>NUCLEOTIDE SEQUENCE</scope>
    <source>
        <strain evidence="1">FW57</strain>
    </source>
</reference>
<name>A0AAD4F5L6_9PEZI</name>
<dbReference type="EMBL" id="JAHCVI010000001">
    <property type="protein sequence ID" value="KAG7291203.1"/>
    <property type="molecule type" value="Genomic_DNA"/>
</dbReference>
<protein>
    <submittedName>
        <fullName evidence="1">Uncharacterized protein</fullName>
    </submittedName>
</protein>
<evidence type="ECO:0000313" key="2">
    <source>
        <dbReference type="Proteomes" id="UP001197093"/>
    </source>
</evidence>
<accession>A0AAD4F5L6</accession>
<keyword evidence="2" id="KW-1185">Reference proteome</keyword>
<organism evidence="1 2">
    <name type="scientific">Staphylotrichum longicolle</name>
    <dbReference type="NCBI Taxonomy" id="669026"/>
    <lineage>
        <taxon>Eukaryota</taxon>
        <taxon>Fungi</taxon>
        <taxon>Dikarya</taxon>
        <taxon>Ascomycota</taxon>
        <taxon>Pezizomycotina</taxon>
        <taxon>Sordariomycetes</taxon>
        <taxon>Sordariomycetidae</taxon>
        <taxon>Sordariales</taxon>
        <taxon>Chaetomiaceae</taxon>
        <taxon>Staphylotrichum</taxon>
    </lineage>
</organism>
<gene>
    <name evidence="1" type="ORF">NEMBOFW57_001215</name>
</gene>
<sequence>MVATLNTTIDSIWVHYSPNLLVTHLPKDKLLGELLLIDDSHWDGFPSAAEIETGASTDVRYQTFIDKVKDLKVTVLDSILQSCNLVEIEDIGWQDHPSTYERDAYKDALERFNLVVCTVPPSLRG</sequence>
<comment type="caution">
    <text evidence="1">The sequence shown here is derived from an EMBL/GenBank/DDBJ whole genome shotgun (WGS) entry which is preliminary data.</text>
</comment>
<evidence type="ECO:0000313" key="1">
    <source>
        <dbReference type="EMBL" id="KAG7291203.1"/>
    </source>
</evidence>
<dbReference type="AlphaFoldDB" id="A0AAD4F5L6"/>